<gene>
    <name evidence="1" type="ORF">V1478_016680</name>
</gene>
<proteinExistence type="predicted"/>
<sequence>MRPCSSKFSRIMSGSAVGVNADFDIFLSYSGAPGTLWQKEAPNFTTNFHINAGVVYEYNKLIFKQ</sequence>
<accession>A0ABD2A0G4</accession>
<keyword evidence="2" id="KW-1185">Reference proteome</keyword>
<dbReference type="Proteomes" id="UP001607302">
    <property type="component" value="Unassembled WGS sequence"/>
</dbReference>
<evidence type="ECO:0000313" key="2">
    <source>
        <dbReference type="Proteomes" id="UP001607302"/>
    </source>
</evidence>
<dbReference type="EMBL" id="JAUDFV010000157">
    <property type="protein sequence ID" value="KAL2714123.1"/>
    <property type="molecule type" value="Genomic_DNA"/>
</dbReference>
<protein>
    <submittedName>
        <fullName evidence="1">Uncharacterized protein</fullName>
    </submittedName>
</protein>
<evidence type="ECO:0000313" key="1">
    <source>
        <dbReference type="EMBL" id="KAL2714123.1"/>
    </source>
</evidence>
<reference evidence="1 2" key="1">
    <citation type="journal article" date="2024" name="Ann. Entomol. Soc. Am.">
        <title>Genomic analyses of the southern and eastern yellowjacket wasps (Hymenoptera: Vespidae) reveal evolutionary signatures of social life.</title>
        <authorList>
            <person name="Catto M.A."/>
            <person name="Caine P.B."/>
            <person name="Orr S.E."/>
            <person name="Hunt B.G."/>
            <person name="Goodisman M.A.D."/>
        </authorList>
    </citation>
    <scope>NUCLEOTIDE SEQUENCE [LARGE SCALE GENOMIC DNA]</scope>
    <source>
        <strain evidence="1">233</strain>
        <tissue evidence="1">Head and thorax</tissue>
    </source>
</reference>
<comment type="caution">
    <text evidence="1">The sequence shown here is derived from an EMBL/GenBank/DDBJ whole genome shotgun (WGS) entry which is preliminary data.</text>
</comment>
<dbReference type="AlphaFoldDB" id="A0ABD2A0G4"/>
<organism evidence="1 2">
    <name type="scientific">Vespula squamosa</name>
    <name type="common">Southern yellow jacket</name>
    <name type="synonym">Wasp</name>
    <dbReference type="NCBI Taxonomy" id="30214"/>
    <lineage>
        <taxon>Eukaryota</taxon>
        <taxon>Metazoa</taxon>
        <taxon>Ecdysozoa</taxon>
        <taxon>Arthropoda</taxon>
        <taxon>Hexapoda</taxon>
        <taxon>Insecta</taxon>
        <taxon>Pterygota</taxon>
        <taxon>Neoptera</taxon>
        <taxon>Endopterygota</taxon>
        <taxon>Hymenoptera</taxon>
        <taxon>Apocrita</taxon>
        <taxon>Aculeata</taxon>
        <taxon>Vespoidea</taxon>
        <taxon>Vespidae</taxon>
        <taxon>Vespinae</taxon>
        <taxon>Vespula</taxon>
    </lineage>
</organism>
<name>A0ABD2A0G4_VESSQ</name>